<organism evidence="1 2">
    <name type="scientific">Ambrosia artemisiifolia</name>
    <name type="common">Common ragweed</name>
    <dbReference type="NCBI Taxonomy" id="4212"/>
    <lineage>
        <taxon>Eukaryota</taxon>
        <taxon>Viridiplantae</taxon>
        <taxon>Streptophyta</taxon>
        <taxon>Embryophyta</taxon>
        <taxon>Tracheophyta</taxon>
        <taxon>Spermatophyta</taxon>
        <taxon>Magnoliopsida</taxon>
        <taxon>eudicotyledons</taxon>
        <taxon>Gunneridae</taxon>
        <taxon>Pentapetalae</taxon>
        <taxon>asterids</taxon>
        <taxon>campanulids</taxon>
        <taxon>Asterales</taxon>
        <taxon>Asteraceae</taxon>
        <taxon>Asteroideae</taxon>
        <taxon>Heliantheae alliance</taxon>
        <taxon>Heliantheae</taxon>
        <taxon>Ambrosia</taxon>
    </lineage>
</organism>
<dbReference type="InterPro" id="IPR032675">
    <property type="entry name" value="LRR_dom_sf"/>
</dbReference>
<dbReference type="EMBL" id="JAMZMK010007941">
    <property type="protein sequence ID" value="KAI7742659.1"/>
    <property type="molecule type" value="Genomic_DNA"/>
</dbReference>
<name>A0AAD5GIQ0_AMBAR</name>
<dbReference type="SUPFAM" id="SSF52058">
    <property type="entry name" value="L domain-like"/>
    <property type="match status" value="1"/>
</dbReference>
<evidence type="ECO:0000313" key="2">
    <source>
        <dbReference type="Proteomes" id="UP001206925"/>
    </source>
</evidence>
<reference evidence="1" key="1">
    <citation type="submission" date="2022-06" db="EMBL/GenBank/DDBJ databases">
        <title>Uncovering the hologenomic basis of an extraordinary plant invasion.</title>
        <authorList>
            <person name="Bieker V.C."/>
            <person name="Martin M.D."/>
            <person name="Gilbert T."/>
            <person name="Hodgins K."/>
            <person name="Battlay P."/>
            <person name="Petersen B."/>
            <person name="Wilson J."/>
        </authorList>
    </citation>
    <scope>NUCLEOTIDE SEQUENCE</scope>
    <source>
        <strain evidence="1">AA19_3_7</strain>
        <tissue evidence="1">Leaf</tissue>
    </source>
</reference>
<dbReference type="AlphaFoldDB" id="A0AAD5GIQ0"/>
<dbReference type="Gene3D" id="3.80.10.10">
    <property type="entry name" value="Ribonuclease Inhibitor"/>
    <property type="match status" value="1"/>
</dbReference>
<sequence>MDFSGLSMLKELYLDRNPIDSIPDCVRSLSRLERLSFNRCGNLKTVTCAHQIQLKYLELQSCRSLEKVTFHPELSGVPTLFYDNTFALTEIEYSFRIQALSEIDEEVLRSLGWINIAYLNHCRFSKINWEGVYILKRRILPAQMLYEHGIFSTYFQGKEVPEWFTQRSSGSSFTLQSPPENGKIKGINFCIVRTISSKKEAGYPIIKIRNLTKNSSWIYIPTMYLVPEDDAFKH</sequence>
<accession>A0AAD5GIQ0</accession>
<gene>
    <name evidence="1" type="ORF">M8C21_025547</name>
</gene>
<protein>
    <submittedName>
        <fullName evidence="1">Uncharacterized protein</fullName>
    </submittedName>
</protein>
<comment type="caution">
    <text evidence="1">The sequence shown here is derived from an EMBL/GenBank/DDBJ whole genome shotgun (WGS) entry which is preliminary data.</text>
</comment>
<evidence type="ECO:0000313" key="1">
    <source>
        <dbReference type="EMBL" id="KAI7742659.1"/>
    </source>
</evidence>
<proteinExistence type="predicted"/>
<dbReference type="PROSITE" id="PS51450">
    <property type="entry name" value="LRR"/>
    <property type="match status" value="1"/>
</dbReference>
<keyword evidence="2" id="KW-1185">Reference proteome</keyword>
<dbReference type="InterPro" id="IPR001611">
    <property type="entry name" value="Leu-rich_rpt"/>
</dbReference>
<feature type="non-terminal residue" evidence="1">
    <location>
        <position position="1"/>
    </location>
</feature>
<dbReference type="Proteomes" id="UP001206925">
    <property type="component" value="Unassembled WGS sequence"/>
</dbReference>